<keyword evidence="2" id="KW-1185">Reference proteome</keyword>
<accession>A0ABI7XBY3</accession>
<reference evidence="1" key="2">
    <citation type="submission" date="2025-08" db="UniProtKB">
        <authorList>
            <consortium name="Ensembl"/>
        </authorList>
    </citation>
    <scope>IDENTIFICATION</scope>
    <source>
        <strain evidence="1">breed Abyssinian</strain>
    </source>
</reference>
<reference evidence="1 2" key="1">
    <citation type="submission" date="2021-02" db="EMBL/GenBank/DDBJ databases">
        <title>Safari Cat Assemblies.</title>
        <authorList>
            <person name="Bredemeyer K.R."/>
            <person name="Murphy W.J."/>
        </authorList>
    </citation>
    <scope>NUCLEOTIDE SEQUENCE [LARGE SCALE GENOMIC DNA]</scope>
</reference>
<sequence>LVNKRLPQNKIALTFVNPNLPSKLQFLFGAHKHFLGGLHFVCGFLFLFSSWTESHVTKCFVYTWGKKTRPYVKTLPMPKCLSPASQKPRLANLGAQMVRSAVWVYLSPGHV</sequence>
<reference evidence="1" key="3">
    <citation type="submission" date="2025-09" db="UniProtKB">
        <authorList>
            <consortium name="Ensembl"/>
        </authorList>
    </citation>
    <scope>IDENTIFICATION</scope>
    <source>
        <strain evidence="1">breed Abyssinian</strain>
    </source>
</reference>
<name>A0ABI7XBY3_FELCA</name>
<evidence type="ECO:0000313" key="1">
    <source>
        <dbReference type="Ensembl" id="ENSFCTP00005020051.1"/>
    </source>
</evidence>
<dbReference type="GeneTree" id="ENSGT00960000190724"/>
<protein>
    <submittedName>
        <fullName evidence="1">Uncharacterized protein</fullName>
    </submittedName>
</protein>
<dbReference type="Proteomes" id="UP000823872">
    <property type="component" value="Chromosome A3"/>
</dbReference>
<evidence type="ECO:0000313" key="2">
    <source>
        <dbReference type="Proteomes" id="UP000823872"/>
    </source>
</evidence>
<organism evidence="1 2">
    <name type="scientific">Felis catus</name>
    <name type="common">Cat</name>
    <name type="synonym">Felis silvestris catus</name>
    <dbReference type="NCBI Taxonomy" id="9685"/>
    <lineage>
        <taxon>Eukaryota</taxon>
        <taxon>Metazoa</taxon>
        <taxon>Chordata</taxon>
        <taxon>Craniata</taxon>
        <taxon>Vertebrata</taxon>
        <taxon>Euteleostomi</taxon>
        <taxon>Mammalia</taxon>
        <taxon>Eutheria</taxon>
        <taxon>Laurasiatheria</taxon>
        <taxon>Carnivora</taxon>
        <taxon>Feliformia</taxon>
        <taxon>Felidae</taxon>
        <taxon>Felinae</taxon>
        <taxon>Felis</taxon>
    </lineage>
</organism>
<dbReference type="Ensembl" id="ENSFCTT00005030584.1">
    <property type="protein sequence ID" value="ENSFCTP00005020051.1"/>
    <property type="gene ID" value="ENSFCTG00005010934.1"/>
</dbReference>
<proteinExistence type="predicted"/>